<dbReference type="Proteomes" id="UP000054886">
    <property type="component" value="Unassembled WGS sequence"/>
</dbReference>
<dbReference type="AlphaFoldDB" id="A0A0W0CIX6"/>
<organism evidence="3 4">
    <name type="scientific">Candida glabrata</name>
    <name type="common">Yeast</name>
    <name type="synonym">Torulopsis glabrata</name>
    <dbReference type="NCBI Taxonomy" id="5478"/>
    <lineage>
        <taxon>Eukaryota</taxon>
        <taxon>Fungi</taxon>
        <taxon>Dikarya</taxon>
        <taxon>Ascomycota</taxon>
        <taxon>Saccharomycotina</taxon>
        <taxon>Saccharomycetes</taxon>
        <taxon>Saccharomycetales</taxon>
        <taxon>Saccharomycetaceae</taxon>
        <taxon>Nakaseomyces</taxon>
    </lineage>
</organism>
<protein>
    <submittedName>
        <fullName evidence="3">Outer spore wall protein 7</fullName>
    </submittedName>
</protein>
<dbReference type="VEuPathDB" id="FungiDB:GWK60_C01771"/>
<dbReference type="VEuPathDB" id="FungiDB:B1J91_C02167g"/>
<gene>
    <name evidence="3" type="ORF">AO440_000484</name>
</gene>
<feature type="chain" id="PRO_5009807268" evidence="2">
    <location>
        <begin position="22"/>
        <end position="480"/>
    </location>
</feature>
<evidence type="ECO:0000313" key="4">
    <source>
        <dbReference type="Proteomes" id="UP000054886"/>
    </source>
</evidence>
<dbReference type="EMBL" id="LLZZ01000144">
    <property type="protein sequence ID" value="KTA99509.1"/>
    <property type="molecule type" value="Genomic_DNA"/>
</dbReference>
<feature type="region of interest" description="Disordered" evidence="1">
    <location>
        <begin position="135"/>
        <end position="170"/>
    </location>
</feature>
<accession>A0A0W0CIX6</accession>
<reference evidence="3 4" key="1">
    <citation type="submission" date="2015-10" db="EMBL/GenBank/DDBJ databases">
        <title>Draft genomes sequences of Candida glabrata isolates 1A, 1B, 2A, 2B, 3A and 3B.</title>
        <authorList>
            <person name="Haavelsrud O.E."/>
            <person name="Gaustad P."/>
        </authorList>
    </citation>
    <scope>NUCLEOTIDE SEQUENCE [LARGE SCALE GENOMIC DNA]</scope>
    <source>
        <strain evidence="3">910700640</strain>
    </source>
</reference>
<comment type="caution">
    <text evidence="3">The sequence shown here is derived from an EMBL/GenBank/DDBJ whole genome shotgun (WGS) entry which is preliminary data.</text>
</comment>
<evidence type="ECO:0000313" key="3">
    <source>
        <dbReference type="EMBL" id="KTA99509.1"/>
    </source>
</evidence>
<evidence type="ECO:0000256" key="1">
    <source>
        <dbReference type="SAM" id="MobiDB-lite"/>
    </source>
</evidence>
<dbReference type="VEuPathDB" id="FungiDB:GVI51_C01947"/>
<dbReference type="VEuPathDB" id="FungiDB:CAGL0C02167g"/>
<sequence length="480" mass="55256">MARGVFLVVLVAASVLLGVLYRDPMTPGCMDMIKYTGYQSTSVPYLAVLIELLLDMWGKVVEFVHRNRLCCTLHRKLGPLLQHLRIVLYYLKPFAKQASSSFNDGFAILRGNLDFSRIDEGYSMLSLINNGRNVIESDEEDEDEEDGDEKSTKNKKQSKNKEQAESSNVDAIVDAVLNDPTDVTLHKDTDDSAVQFPQLSELINTEVLLQEGGFNIWVKSISRKFKAIENELSQEVDNTISSTVVSGVENFQKDIEELRSDMDAQISILKDTVQNINCTMIYDENTDSVFYYDHTGQKLLDTYVTRPLIMHHLKSTETRLEQLVEAVKLQVENMVEQSHIALEAVRNETIEAYEEWGDTFYTEWSKYMAYRDIYDEDGEEPRPLAIDGKGKGEDQGDDEVAKIYEDWFEFTLHKKDIIQFRDQLLHKQLDTKKLKQFETSLDSQLDSLERTYTAQIQSLRSQADRLLKDRDHKEAQMFKQ</sequence>
<keyword evidence="2" id="KW-0732">Signal</keyword>
<name>A0A0W0CIX6_CANGB</name>
<proteinExistence type="predicted"/>
<feature type="signal peptide" evidence="2">
    <location>
        <begin position="1"/>
        <end position="21"/>
    </location>
</feature>
<feature type="compositionally biased region" description="Acidic residues" evidence="1">
    <location>
        <begin position="136"/>
        <end position="148"/>
    </location>
</feature>
<evidence type="ECO:0000256" key="2">
    <source>
        <dbReference type="SAM" id="SignalP"/>
    </source>
</evidence>